<dbReference type="InterPro" id="IPR013529">
    <property type="entry name" value="Glyco_hydro_42_N"/>
</dbReference>
<comment type="caution">
    <text evidence="13">The sequence shown here is derived from an EMBL/GenBank/DDBJ whole genome shotgun (WGS) entry which is preliminary data.</text>
</comment>
<dbReference type="GO" id="GO:0004565">
    <property type="term" value="F:beta-galactosidase activity"/>
    <property type="evidence" value="ECO:0007669"/>
    <property type="project" value="UniProtKB-EC"/>
</dbReference>
<feature type="domain" description="Beta-galactosidase C-terminal" evidence="12">
    <location>
        <begin position="631"/>
        <end position="686"/>
    </location>
</feature>
<feature type="binding site" evidence="9">
    <location>
        <position position="128"/>
    </location>
    <ligand>
        <name>Zn(2+)</name>
        <dbReference type="ChEBI" id="CHEBI:29105"/>
    </ligand>
</feature>
<evidence type="ECO:0000256" key="8">
    <source>
        <dbReference type="PIRSR" id="PIRSR001084-2"/>
    </source>
</evidence>
<dbReference type="RefSeq" id="WP_249284986.1">
    <property type="nucleotide sequence ID" value="NZ_JACRSO010000002.1"/>
</dbReference>
<reference evidence="13" key="1">
    <citation type="submission" date="2020-08" db="EMBL/GenBank/DDBJ databases">
        <title>Genome public.</title>
        <authorList>
            <person name="Liu C."/>
            <person name="Sun Q."/>
        </authorList>
    </citation>
    <scope>NUCLEOTIDE SEQUENCE</scope>
    <source>
        <strain evidence="13">NSJ-44</strain>
    </source>
</reference>
<evidence type="ECO:0000313" key="13">
    <source>
        <dbReference type="EMBL" id="MBC8529098.1"/>
    </source>
</evidence>
<evidence type="ECO:0000256" key="2">
    <source>
        <dbReference type="ARBA" id="ARBA00005940"/>
    </source>
</evidence>
<evidence type="ECO:0000256" key="9">
    <source>
        <dbReference type="PIRSR" id="PIRSR001084-3"/>
    </source>
</evidence>
<dbReference type="Gene3D" id="3.40.50.880">
    <property type="match status" value="1"/>
</dbReference>
<feature type="binding site" evidence="8">
    <location>
        <position position="162"/>
    </location>
    <ligand>
        <name>substrate</name>
    </ligand>
</feature>
<feature type="binding site" evidence="9">
    <location>
        <position position="168"/>
    </location>
    <ligand>
        <name>Zn(2+)</name>
        <dbReference type="ChEBI" id="CHEBI:29105"/>
    </ligand>
</feature>
<dbReference type="GO" id="GO:0009341">
    <property type="term" value="C:beta-galactosidase complex"/>
    <property type="evidence" value="ECO:0007669"/>
    <property type="project" value="InterPro"/>
</dbReference>
<dbReference type="Pfam" id="PF02449">
    <property type="entry name" value="Glyco_hydro_42"/>
    <property type="match status" value="1"/>
</dbReference>
<dbReference type="CDD" id="cd03143">
    <property type="entry name" value="A4_beta-galactosidase_middle_domain"/>
    <property type="match status" value="1"/>
</dbReference>
<keyword evidence="14" id="KW-1185">Reference proteome</keyword>
<dbReference type="Proteomes" id="UP000654279">
    <property type="component" value="Unassembled WGS sequence"/>
</dbReference>
<dbReference type="PANTHER" id="PTHR36447:SF1">
    <property type="entry name" value="BETA-GALACTOSIDASE GANA"/>
    <property type="match status" value="1"/>
</dbReference>
<dbReference type="GO" id="GO:0046872">
    <property type="term" value="F:metal ion binding"/>
    <property type="evidence" value="ECO:0007669"/>
    <property type="project" value="UniProtKB-KW"/>
</dbReference>
<evidence type="ECO:0000259" key="11">
    <source>
        <dbReference type="Pfam" id="PF08532"/>
    </source>
</evidence>
<dbReference type="SUPFAM" id="SSF51445">
    <property type="entry name" value="(Trans)glycosidases"/>
    <property type="match status" value="1"/>
</dbReference>
<dbReference type="InterPro" id="IPR013739">
    <property type="entry name" value="Beta_galactosidase_C"/>
</dbReference>
<dbReference type="InterPro" id="IPR017853">
    <property type="entry name" value="GH"/>
</dbReference>
<feature type="active site" description="Nucleophile" evidence="7">
    <location>
        <position position="326"/>
    </location>
</feature>
<gene>
    <name evidence="13" type="ORF">H8699_06625</name>
</gene>
<evidence type="ECO:0000256" key="4">
    <source>
        <dbReference type="ARBA" id="ARBA00022801"/>
    </source>
</evidence>
<dbReference type="Gene3D" id="3.20.20.80">
    <property type="entry name" value="Glycosidases"/>
    <property type="match status" value="1"/>
</dbReference>
<dbReference type="PANTHER" id="PTHR36447">
    <property type="entry name" value="BETA-GALACTOSIDASE GANA"/>
    <property type="match status" value="1"/>
</dbReference>
<keyword evidence="9" id="KW-0479">Metal-binding</keyword>
<feature type="binding site" evidence="8">
    <location>
        <position position="334"/>
    </location>
    <ligand>
        <name>substrate</name>
    </ligand>
</feature>
<dbReference type="EMBL" id="JACRSO010000002">
    <property type="protein sequence ID" value="MBC8529098.1"/>
    <property type="molecule type" value="Genomic_DNA"/>
</dbReference>
<keyword evidence="5 6" id="KW-0326">Glycosidase</keyword>
<dbReference type="GO" id="GO:0006012">
    <property type="term" value="P:galactose metabolic process"/>
    <property type="evidence" value="ECO:0007669"/>
    <property type="project" value="InterPro"/>
</dbReference>
<dbReference type="PIRSF" id="PIRSF001084">
    <property type="entry name" value="B-galactosidase"/>
    <property type="match status" value="1"/>
</dbReference>
<dbReference type="InterPro" id="IPR003476">
    <property type="entry name" value="Glyco_hydro_42"/>
</dbReference>
<feature type="domain" description="Beta-galactosidase trimerisation" evidence="11">
    <location>
        <begin position="415"/>
        <end position="620"/>
    </location>
</feature>
<evidence type="ECO:0000256" key="3">
    <source>
        <dbReference type="ARBA" id="ARBA00012756"/>
    </source>
</evidence>
<evidence type="ECO:0000256" key="7">
    <source>
        <dbReference type="PIRSR" id="PIRSR001084-1"/>
    </source>
</evidence>
<organism evidence="13 14">
    <name type="scientific">Luoshenia tenuis</name>
    <dbReference type="NCBI Taxonomy" id="2763654"/>
    <lineage>
        <taxon>Bacteria</taxon>
        <taxon>Bacillati</taxon>
        <taxon>Bacillota</taxon>
        <taxon>Clostridia</taxon>
        <taxon>Christensenellales</taxon>
        <taxon>Christensenellaceae</taxon>
        <taxon>Luoshenia</taxon>
    </lineage>
</organism>
<comment type="catalytic activity">
    <reaction evidence="1 6">
        <text>Hydrolysis of terminal non-reducing beta-D-galactose residues in beta-D-galactosides.</text>
        <dbReference type="EC" id="3.2.1.23"/>
    </reaction>
</comment>
<dbReference type="InterPro" id="IPR013738">
    <property type="entry name" value="Beta_galactosidase_Trimer"/>
</dbReference>
<protein>
    <recommendedName>
        <fullName evidence="3 6">Beta-galactosidase</fullName>
        <shortName evidence="6">Beta-gal</shortName>
        <ecNumber evidence="3 6">3.2.1.23</ecNumber>
    </recommendedName>
</protein>
<keyword evidence="9" id="KW-0862">Zinc</keyword>
<dbReference type="SUPFAM" id="SSF52317">
    <property type="entry name" value="Class I glutamine amidotransferase-like"/>
    <property type="match status" value="1"/>
</dbReference>
<evidence type="ECO:0000313" key="14">
    <source>
        <dbReference type="Proteomes" id="UP000654279"/>
    </source>
</evidence>
<evidence type="ECO:0000256" key="5">
    <source>
        <dbReference type="ARBA" id="ARBA00023295"/>
    </source>
</evidence>
<name>A0A926HMF9_9FIRM</name>
<feature type="binding site" evidence="9">
    <location>
        <position position="173"/>
    </location>
    <ligand>
        <name>Zn(2+)</name>
        <dbReference type="ChEBI" id="CHEBI:29105"/>
    </ligand>
</feature>
<feature type="domain" description="Glycoside hydrolase family 42 N-terminal" evidence="10">
    <location>
        <begin position="24"/>
        <end position="404"/>
    </location>
</feature>
<dbReference type="EC" id="3.2.1.23" evidence="3 6"/>
<feature type="active site" description="Proton donor" evidence="7">
    <location>
        <position position="163"/>
    </location>
</feature>
<evidence type="ECO:0000259" key="12">
    <source>
        <dbReference type="Pfam" id="PF08533"/>
    </source>
</evidence>
<evidence type="ECO:0000256" key="1">
    <source>
        <dbReference type="ARBA" id="ARBA00001412"/>
    </source>
</evidence>
<sequence>MHQQTPVRFRPVISACPHLIHGADYNPDQWIKWKDTIWKEDMRLAKEAGINELSIGIFSWAMLEPAEGEYHFEWLDEVMDMLADAGITAILATPSGARPPWMAQAYPEVLRTGRDLRRIRYSARHNHCLTSPVYREKVAQINTLLAKRYANHPALGMWHISNEYGGACYCEMCQEKFRQYLKARYQTLDALNEAWWGGFWAHLYTDWSQIEAPSKLGESTVHGQHLDWMRFTTDQYIDFYQAECAPLREITPEVPITTNFMRMEGHDDVDMEIDYFRLARVLDVVSWDNYPQWRTDEGDEEVACQAAFMHDLFRGMRGGQPFLLMESSPSPTNWQPVARLSAPGGHKLHSLQAVAHGSDSVQYFQFRKSRGSYEKFHGAVVDHEGSNRTRVFREVADTGAALAKLDAVVGTTVPAQVALLYDWENRWALRDAKFADNTDKRFEDVVREHYRALWHLGVPVEMVDEDSSLNKFKLVIAPMAYLLKDGFAKRLADFARAGGRVVLTYMSGYVDQRDLVNLGGFPGPLKELAGIWDEELDTLYPDQSNQVTWQGKTYRAQGYCTLVHLEGARALAAYEKDFYAGYPALTVNDYGQGRAYYMACRLDDAFLMDFYRELTASCGISPVLPGALPRGVSAMARTDGEREYVFLMNFSHHPQRVDVGAGGARLLGCGAWQGEVVLEPQAVEVLARAR</sequence>
<evidence type="ECO:0000259" key="10">
    <source>
        <dbReference type="Pfam" id="PF02449"/>
    </source>
</evidence>
<dbReference type="Pfam" id="PF08532">
    <property type="entry name" value="Glyco_hydro_42M"/>
    <property type="match status" value="1"/>
</dbReference>
<evidence type="ECO:0000256" key="6">
    <source>
        <dbReference type="PIRNR" id="PIRNR001084"/>
    </source>
</evidence>
<dbReference type="Gene3D" id="2.60.40.1180">
    <property type="entry name" value="Golgi alpha-mannosidase II"/>
    <property type="match status" value="1"/>
</dbReference>
<feature type="binding site" evidence="8">
    <location>
        <position position="124"/>
    </location>
    <ligand>
        <name>substrate</name>
    </ligand>
</feature>
<dbReference type="AlphaFoldDB" id="A0A926HMF9"/>
<accession>A0A926HMF9</accession>
<proteinExistence type="inferred from homology"/>
<feature type="binding site" evidence="9">
    <location>
        <position position="170"/>
    </location>
    <ligand>
        <name>Zn(2+)</name>
        <dbReference type="ChEBI" id="CHEBI:29105"/>
    </ligand>
</feature>
<dbReference type="Pfam" id="PF08533">
    <property type="entry name" value="Glyco_hydro_42C"/>
    <property type="match status" value="1"/>
</dbReference>
<dbReference type="InterPro" id="IPR013780">
    <property type="entry name" value="Glyco_hydro_b"/>
</dbReference>
<keyword evidence="4 6" id="KW-0378">Hydrolase</keyword>
<comment type="similarity">
    <text evidence="2 6">Belongs to the glycosyl hydrolase 42 family.</text>
</comment>
<dbReference type="InterPro" id="IPR029062">
    <property type="entry name" value="Class_I_gatase-like"/>
</dbReference>